<dbReference type="CDD" id="cd00603">
    <property type="entry name" value="IPT_PCSR"/>
    <property type="match status" value="14"/>
</dbReference>
<dbReference type="InterPro" id="IPR013783">
    <property type="entry name" value="Ig-like_fold"/>
</dbReference>
<feature type="domain" description="IPT/TIG" evidence="4">
    <location>
        <begin position="2046"/>
        <end position="2130"/>
    </location>
</feature>
<feature type="domain" description="IPT/TIG" evidence="4">
    <location>
        <begin position="2392"/>
        <end position="2474"/>
    </location>
</feature>
<feature type="domain" description="IPT/TIG" evidence="4">
    <location>
        <begin position="1444"/>
        <end position="1528"/>
    </location>
</feature>
<feature type="domain" description="IPT/TIG" evidence="4">
    <location>
        <begin position="3065"/>
        <end position="3146"/>
    </location>
</feature>
<feature type="domain" description="IPT/TIG" evidence="4">
    <location>
        <begin position="3232"/>
        <end position="3312"/>
    </location>
</feature>
<dbReference type="PANTHER" id="PTHR46769:SF2">
    <property type="entry name" value="FIBROCYSTIN-L ISOFORM 2 PRECURSOR-RELATED"/>
    <property type="match status" value="1"/>
</dbReference>
<feature type="domain" description="IPT/TIG" evidence="4">
    <location>
        <begin position="4478"/>
        <end position="4560"/>
    </location>
</feature>
<feature type="domain" description="IPT/TIG" evidence="4">
    <location>
        <begin position="3649"/>
        <end position="3729"/>
    </location>
</feature>
<dbReference type="SUPFAM" id="SSF81296">
    <property type="entry name" value="E set domains"/>
    <property type="match status" value="69"/>
</dbReference>
<dbReference type="SMART" id="SM00429">
    <property type="entry name" value="IPT"/>
    <property type="match status" value="69"/>
</dbReference>
<feature type="domain" description="IPT/TIG" evidence="4">
    <location>
        <begin position="5803"/>
        <end position="5881"/>
    </location>
</feature>
<feature type="domain" description="IPT/TIG" evidence="4">
    <location>
        <begin position="1616"/>
        <end position="1700"/>
    </location>
</feature>
<name>A0A9X1T3E0_9ACTN</name>
<feature type="domain" description="IPT/TIG" evidence="4">
    <location>
        <begin position="747"/>
        <end position="832"/>
    </location>
</feature>
<feature type="domain" description="IPT/TIG" evidence="4">
    <location>
        <begin position="2218"/>
        <end position="2300"/>
    </location>
</feature>
<feature type="domain" description="IPT/TIG" evidence="4">
    <location>
        <begin position="5471"/>
        <end position="5553"/>
    </location>
</feature>
<evidence type="ECO:0000256" key="3">
    <source>
        <dbReference type="SAM" id="Phobius"/>
    </source>
</evidence>
<gene>
    <name evidence="5" type="ORF">LR394_32500</name>
</gene>
<feature type="domain" description="IPT/TIG" evidence="4">
    <location>
        <begin position="5636"/>
        <end position="5718"/>
    </location>
</feature>
<dbReference type="Pfam" id="PF01833">
    <property type="entry name" value="TIG"/>
    <property type="match status" value="69"/>
</dbReference>
<feature type="domain" description="IPT/TIG" evidence="4">
    <location>
        <begin position="2476"/>
        <end position="2558"/>
    </location>
</feature>
<reference evidence="5" key="1">
    <citation type="submission" date="2021-11" db="EMBL/GenBank/DDBJ databases">
        <title>Streptomyces corallinus and Kineosporia corallina sp. nov., two new coral-derived marine actinobacteria.</title>
        <authorList>
            <person name="Buangrab K."/>
            <person name="Sutthacheep M."/>
            <person name="Yeemin T."/>
            <person name="Harunari E."/>
            <person name="Igarashi Y."/>
            <person name="Sripreechasak P."/>
            <person name="Kanchanasin P."/>
            <person name="Tanasupawat S."/>
            <person name="Phongsopitanun W."/>
        </authorList>
    </citation>
    <scope>NUCLEOTIDE SEQUENCE</scope>
    <source>
        <strain evidence="5">JCM 31032</strain>
    </source>
</reference>
<dbReference type="CDD" id="cd00102">
    <property type="entry name" value="IPT"/>
    <property type="match status" value="43"/>
</dbReference>
<organism evidence="5 6">
    <name type="scientific">Kineosporia babensis</name>
    <dbReference type="NCBI Taxonomy" id="499548"/>
    <lineage>
        <taxon>Bacteria</taxon>
        <taxon>Bacillati</taxon>
        <taxon>Actinomycetota</taxon>
        <taxon>Actinomycetes</taxon>
        <taxon>Kineosporiales</taxon>
        <taxon>Kineosporiaceae</taxon>
        <taxon>Kineosporia</taxon>
    </lineage>
</organism>
<dbReference type="RefSeq" id="WP_231448445.1">
    <property type="nucleotide sequence ID" value="NZ_JAJOMB010000023.1"/>
</dbReference>
<feature type="compositionally biased region" description="Gly residues" evidence="2">
    <location>
        <begin position="6204"/>
        <end position="6214"/>
    </location>
</feature>
<feature type="domain" description="IPT/TIG" evidence="4">
    <location>
        <begin position="575"/>
        <end position="659"/>
    </location>
</feature>
<keyword evidence="3" id="KW-1133">Transmembrane helix</keyword>
<accession>A0A9X1T3E0</accession>
<dbReference type="InterPro" id="IPR052387">
    <property type="entry name" value="Fibrocystin"/>
</dbReference>
<feature type="domain" description="IPT/TIG" evidence="4">
    <location>
        <begin position="5133"/>
        <end position="5219"/>
    </location>
</feature>
<feature type="domain" description="IPT/TIG" evidence="4">
    <location>
        <begin position="1702"/>
        <end position="1786"/>
    </location>
</feature>
<feature type="domain" description="IPT/TIG" evidence="4">
    <location>
        <begin position="4396"/>
        <end position="4476"/>
    </location>
</feature>
<feature type="domain" description="IPT/TIG" evidence="4">
    <location>
        <begin position="2815"/>
        <end position="2894"/>
    </location>
</feature>
<feature type="domain" description="IPT/TIG" evidence="4">
    <location>
        <begin position="5886"/>
        <end position="5967"/>
    </location>
</feature>
<feature type="domain" description="IPT/TIG" evidence="4">
    <location>
        <begin position="3148"/>
        <end position="3230"/>
    </location>
</feature>
<feature type="domain" description="IPT/TIG" evidence="4">
    <location>
        <begin position="2560"/>
        <end position="2644"/>
    </location>
</feature>
<dbReference type="InterPro" id="IPR014756">
    <property type="entry name" value="Ig_E-set"/>
</dbReference>
<feature type="domain" description="IPT/TIG" evidence="4">
    <location>
        <begin position="3482"/>
        <end position="3562"/>
    </location>
</feature>
<feature type="domain" description="IPT/TIG" evidence="4">
    <location>
        <begin position="5221"/>
        <end position="5302"/>
    </location>
</feature>
<dbReference type="InterPro" id="IPR002909">
    <property type="entry name" value="IPT_dom"/>
</dbReference>
<feature type="domain" description="IPT/TIG" evidence="4">
    <location>
        <begin position="489"/>
        <end position="573"/>
    </location>
</feature>
<feature type="domain" description="IPT/TIG" evidence="4">
    <location>
        <begin position="4725"/>
        <end position="4805"/>
    </location>
</feature>
<feature type="domain" description="IPT/TIG" evidence="4">
    <location>
        <begin position="4807"/>
        <end position="4886"/>
    </location>
</feature>
<dbReference type="EMBL" id="JAJOMB010000023">
    <property type="protein sequence ID" value="MCD5315628.1"/>
    <property type="molecule type" value="Genomic_DNA"/>
</dbReference>
<feature type="domain" description="IPT/TIG" evidence="4">
    <location>
        <begin position="1186"/>
        <end position="1270"/>
    </location>
</feature>
<feature type="domain" description="IPT/TIG" evidence="4">
    <location>
        <begin position="834"/>
        <end position="919"/>
    </location>
</feature>
<feature type="domain" description="IPT/TIG" evidence="4">
    <location>
        <begin position="2302"/>
        <end position="2390"/>
    </location>
</feature>
<feature type="domain" description="IPT/TIG" evidence="4">
    <location>
        <begin position="231"/>
        <end position="315"/>
    </location>
</feature>
<feature type="domain" description="IPT/TIG" evidence="4">
    <location>
        <begin position="3981"/>
        <end position="4062"/>
    </location>
</feature>
<feature type="domain" description="IPT/TIG" evidence="4">
    <location>
        <begin position="4231"/>
        <end position="4311"/>
    </location>
</feature>
<feature type="transmembrane region" description="Helical" evidence="3">
    <location>
        <begin position="6277"/>
        <end position="6296"/>
    </location>
</feature>
<evidence type="ECO:0000313" key="6">
    <source>
        <dbReference type="Proteomes" id="UP001138997"/>
    </source>
</evidence>
<feature type="domain" description="IPT/TIG" evidence="4">
    <location>
        <begin position="5720"/>
        <end position="5801"/>
    </location>
</feature>
<evidence type="ECO:0000259" key="4">
    <source>
        <dbReference type="SMART" id="SM00429"/>
    </source>
</evidence>
<feature type="domain" description="IPT/TIG" evidence="4">
    <location>
        <begin position="4064"/>
        <end position="4144"/>
    </location>
</feature>
<feature type="domain" description="IPT/TIG" evidence="4">
    <location>
        <begin position="4888"/>
        <end position="4967"/>
    </location>
</feature>
<dbReference type="PANTHER" id="PTHR46769">
    <property type="entry name" value="POLYCYSTIC KIDNEY AND HEPATIC DISEASE 1 (AUTOSOMAL RECESSIVE)-LIKE 1"/>
    <property type="match status" value="1"/>
</dbReference>
<feature type="domain" description="IPT/TIG" evidence="4">
    <location>
        <begin position="661"/>
        <end position="745"/>
    </location>
</feature>
<feature type="domain" description="IPT/TIG" evidence="4">
    <location>
        <begin position="317"/>
        <end position="401"/>
    </location>
</feature>
<feature type="domain" description="IPT/TIG" evidence="4">
    <location>
        <begin position="2730"/>
        <end position="2813"/>
    </location>
</feature>
<evidence type="ECO:0000256" key="2">
    <source>
        <dbReference type="SAM" id="MobiDB-lite"/>
    </source>
</evidence>
<feature type="domain" description="IPT/TIG" evidence="4">
    <location>
        <begin position="1788"/>
        <end position="1875"/>
    </location>
</feature>
<dbReference type="SMART" id="SM00710">
    <property type="entry name" value="PbH1"/>
    <property type="match status" value="20"/>
</dbReference>
<feature type="domain" description="IPT/TIG" evidence="4">
    <location>
        <begin position="1272"/>
        <end position="1356"/>
    </location>
</feature>
<protein>
    <submittedName>
        <fullName evidence="5">IPT/TIG domain-containing protein</fullName>
    </submittedName>
</protein>
<feature type="domain" description="IPT/TIG" evidence="4">
    <location>
        <begin position="4969"/>
        <end position="5050"/>
    </location>
</feature>
<dbReference type="GO" id="GO:0005975">
    <property type="term" value="P:carbohydrate metabolic process"/>
    <property type="evidence" value="ECO:0007669"/>
    <property type="project" value="UniProtKB-ARBA"/>
</dbReference>
<proteinExistence type="predicted"/>
<feature type="domain" description="IPT/TIG" evidence="4">
    <location>
        <begin position="921"/>
        <end position="1011"/>
    </location>
</feature>
<feature type="domain" description="IPT/TIG" evidence="4">
    <location>
        <begin position="5052"/>
        <end position="5131"/>
    </location>
</feature>
<feature type="domain" description="IPT/TIG" evidence="4">
    <location>
        <begin position="4313"/>
        <end position="4394"/>
    </location>
</feature>
<feature type="compositionally biased region" description="Gly residues" evidence="2">
    <location>
        <begin position="6230"/>
        <end position="6241"/>
    </location>
</feature>
<comment type="caution">
    <text evidence="5">The sequence shown here is derived from an EMBL/GenBank/DDBJ whole genome shotgun (WGS) entry which is preliminary data.</text>
</comment>
<dbReference type="Gene3D" id="2.60.40.10">
    <property type="entry name" value="Immunoglobulins"/>
    <property type="match status" value="69"/>
</dbReference>
<evidence type="ECO:0000256" key="1">
    <source>
        <dbReference type="ARBA" id="ARBA00022729"/>
    </source>
</evidence>
<feature type="domain" description="IPT/TIG" evidence="4">
    <location>
        <begin position="5304"/>
        <end position="5386"/>
    </location>
</feature>
<dbReference type="Proteomes" id="UP001138997">
    <property type="component" value="Unassembled WGS sequence"/>
</dbReference>
<feature type="domain" description="IPT/TIG" evidence="4">
    <location>
        <begin position="1962"/>
        <end position="2044"/>
    </location>
</feature>
<dbReference type="InterPro" id="IPR006626">
    <property type="entry name" value="PbH1"/>
</dbReference>
<feature type="compositionally biased region" description="Low complexity" evidence="2">
    <location>
        <begin position="6245"/>
        <end position="6267"/>
    </location>
</feature>
<feature type="compositionally biased region" description="Polar residues" evidence="2">
    <location>
        <begin position="6149"/>
        <end position="6161"/>
    </location>
</feature>
<feature type="domain" description="IPT/TIG" evidence="4">
    <location>
        <begin position="1358"/>
        <end position="1442"/>
    </location>
</feature>
<feature type="domain" description="IPT/TIG" evidence="4">
    <location>
        <begin position="3814"/>
        <end position="3894"/>
    </location>
</feature>
<feature type="domain" description="IPT/TIG" evidence="4">
    <location>
        <begin position="2979"/>
        <end position="3063"/>
    </location>
</feature>
<sequence>MSVGGADGVVVRRSAAPTRKPFGFAAVARLLAVLLLAWVLVPVAAQSAEALHPNGYSVAASAYGARDVKGNTTYAASSYPGTPSATAGNGTMVSSSTADPIANTAFATADITNLSLLGLINLAGAHVECTANTAGASSKAQASGLTLLGLALSSVPAGNIPPNTTVQQTNILGQNIGYITYHEQTVTNNNGQWYVSATAVHIVNKTASLNGTGTITDNLELGHVECGSTQLPTVTAISPATGPESGGNQVTVTGTNFANITGVKVGAANAPSYTVDPSLTSMTVVVPAGTGVKDLIVTNAAGASANTAADNYAYVAKPTITAVNPNTGPASGGTSVVITGTNFTNVTAVSFGSTAATSYVVNNATQITAVAPARAGGTVDVRVTALGGTSDPVSADEYTFVAAPTVTNLSPNAGPLTAGTPVVITGTNFIGVTAVKFGSNTVVSPTIDSPTQITAIAPAGAAGTVNVTVTALGGTSTMGGANQYTYTAAPSITSVAPTSGPTTAGTSVVISGTNLLNASAVKFGATPAVSYTVNSNTQITATAPAGSAGKVDVTVTTPGGTSANTSGDDYTYVITPTVTAVSPSRGPLAGGTTVVITGTNFTAASSVKFGPTNATSFVVNGPTQITAVAPARAAGVADITVTTGGGTSPTSSVDEYTYMAAPTVTNVSPAAGPTAGGTSVTVTGTNFTGATSVTFGGTAGTSLVVISDTQLTISSPARSASVVDVVVTAPGGTSAITSADQYTYFAAPTVTGVSPALGPTTAGTAVTITGTNLTGATVVAFGPNNATGVSVNAAGTQITATAPAGSGGTVDVRVTTPGGTSPNTAADDFTYYARPTVASVSPAYGPLGGGTTVIITGTSFTPGATVSFGSNPATGVVFNSSTSLTAVAPLRVSAGTVDVTVTDVGGTSLAVSTDEYTYVGPPTVTAVSPNAGPLASGNSVVITGTGFINAAGAAAASAVKFGAANAVSYSVDSATQITAVAPAGSAGTVNVTVTAVGGTSATGSANQYTYTAAPSITSVAPASGPTTAGTSVVITGTNLLNASAVKFGALNAVSYTVNSATQITAVAPAGGAGTVDVAVTTVGGTSANTSADDYTYLVTPTVTAVSPNRGPLAGGTTVVITGTGFVTGASTVKFGSTNATSVVVNSNTQITAVAPARAAGLVDVTVTTAGGTSATSSADGYNYVAAPSVTSVSPTVGPTAGGTSVTVTGANFTGATAVTFGGVAGTSIVVSTDSQLTVTAPAHAAGTVDVVVTAPGGSSAISSADQFSYFAAPTVTAVSPSSGPTIAGTPVVITGTNFINVTSVKFGNTVVSANANSSTQITATAPAGTAGSTVDVTVTAVGGTSATSAADQYTFVALPTVTGIAPVRGPLAGGTTVVITGTGFTGASAVSFGGTAATSYTVNSATQITAVAPASSAGVVHVTVTTVGGTSATSSADQYTYVLAPTVTGVSPNVGPIAGGTSITVTGTNFTGATGVTIGGTAATGVTVSSDTQLVITSPAHAAGLVDVIVTAPGGTSVSSAGSGFTYYGIPTVTAISPASGPTTAGTTVTITGTNLTAATAVKFGANAAGSFTVNSATQITATAPSGSPGTVDVTVTTPGGITAITPADQYTYVTAPTVAVISPTRGPLGGGNSVVITGSNLLGATAVKIGAANATSYTVNNSNQITAVAPAGSLGTVDVTVTTAGGTSAVSTADQYTYVGLPTVTAVSPSTGPTAGGTTVTVTGTGFTGATAVSFGGVPGNSIAVSTDTQLTVVAPAQAAGTVDVTVTAPGGVSATSAADRFTYVAPPVVTGLSPSSGPFAGSLTQVVTITGTGFTGATGVTFDGVSALQILSVTPTQIQVRGVPPHATGPVYVQVTTPYGTSGQVPAAVYTYQGLPTLTAISPNSGPTAGGNSVVLTGTGFTTATSVQFGSNAAGFTVNSDTQITATVPAGSAGAVNVTVTTLYGLTGGSNPLQYTYVAAPAVSSVSPVSGPVAGGTLVTVTGTGFTGATAVRLDGVAATGVTVSSDTQITAFTPTHAAGTVDVSVTTVGGTTSLAGAYTYIAVPVVSSIVPSSGPTSGGTSVVITGTAFSGASAVSFGGNAATSYTVNSATQVTAVAPAGLAGTVDVRVTTVGGTSAVVAADRYTYVAAPAVTAVTPQAGPLAGGNTVIVTGTDFAGASAVLFGGNAAPSYTVNSATQITAVAPVGSAGTVDIRVTTVGGTSAVVAADRYSYQAVPSISGLSPTYGPVAGGTLVTLTGSGFSGATAVTFDGVPAAGVIAVNSDSQIIAQAPAHVAGVVNVVVTAPGGTSAGASYRYVGTPTVSGLAPVNGPISGGTTVVITGTGFATASGAAAVQFGGLNAASYTVNSDTQITAVTPAHAAGAVGVTISTADGGTSAATAASTFTYIAVPTVTSITPGSGPEAGGTSVVIIGTALSTASSVRFGGVAASFTVNSDTQITAVSPPGSGLVDVVVTTVGGNSATSAADRFRYVGAPTVTGLSPSSGPVAGGTSVTITGTQFYGVTGVSFGGSAATFTVASPTEITATSPSHAAGAVAVLVTTTDGGTSAAGQNFTYVADPVVTGLNPTTGPAPGGTTVVISGSGFSGATAVKFGSTPAASFTVNSSSQITAVSPAGSVGTVDVTVTGQFATSATSSADQFTYVAGPTITSVTPASGPLAGTNTVTIAGTGFTLNSGVTFGGVAATSVQYVSPTQLTAVVPAAGAGQVDVVVTTPYGQDTLVNGYRYRTAPSVTGLNPSTGPEAGGTSVTITGTGFDGATAVRFGAVPATLFTVSTDNSITATAPAGSGVVDVTVTGPGGTSTVVVGDRYRYAPVPVLAGISPTFGPTAGGTVVTLSGSGFTAASSVTVNGAAVGFTVNSDSTITLTTPGGTGTVPIVVTTPGGTTAAQQFTYANAPTISSLSPDRGPLGGGTSVTIDGTGFTSGSSVTFGGSAATSVQFVSSTRLTAVTPATATAGPVTATVTTAYGSASSTYRYVQAPTVTAVQPGAGPLAGGTAVTITGTGFTETSVVQFGSTPATSFTVNSDTSISAVAPARPAGAVDVTVTTPGGTSATSAADQFTYLVAPSVITLSPSSGPISGGTSVTITGTGFTAASAVTFGGVAAASVSYVSPTELQAVSPSTGSAGPVLVRVTTAGGADSGLFTYRDAPTVTQIQPGAGPEAGGTTVVITGSDFSAATQVRFGAATATFTVDSNTRITATAPAGTGTVDIRVTGPGGTSAVSPADRYRYAPVPAVNTLSPTFGPTAGGTSLTLSGSGFTGATTLTVSGASVPFTVVDDSTITVTTPAGTAGNAAVVVVTPGGTSAPIQFLYADAPTVSSLTPTEGPLTGGTAVTITGTDFTAASAVTFGGLAASAVTFSSPTQLVAVSPPKATSGPVNVVVTTAYGASGSGITFTYRDAPTVTSVSPTAGPEAGGTLVTITGTGFTGATNVRFGSAQATGLTVSSDTQITVFAPAGTGTVDVLVTAPGGTSAPSAQYRYAPVPLLSSLSPNSGPVTGGTSVTLTGSGFTGASGVTIAGSPNPFSVVNDTTITLTTPAHSAGNTPVVVTTPGGSSAPVQFLYVDAPTVSAISPDAGPLGGGTTVTITGTDLTAASAVTFGGVAATSVQYVSPTQVRAVSPAKATAGTVNVVVSTIYGTSGPGNGFTYTIAPTVTTVSPQAGPVAGGTTVTISGSGLTGASSVTFDGVAAASYAVNNDSTITATTPPGAAGNAVVRVTTVGGSDIGVFRYASVPSVSTIAPTAGPEAGGTLVTITGSGFTGATSVSFGATVVTGVTVSSDTQITVFTPAGTGTVDVRVTAPGGVSAPGVSYRFVPLPAVAQISPNSGPVTGGTSLTLTGSGFTGASSVTIAGSPNPFSVVNDTTITLTTPAHAAGNTPVAVTTPGGTTAPVQFLYVNAPTVTSLSPVEGPLTGGTAVTIIGTDFTAASAVTFGGTAAQSVQYVSPTQLTAVTPVKASAGPVNVVVTTIYGASGPGNTFTYRDAPTVTSIVPTAGPEAGGTLVTITGTGFTGATNVRFGSAQATGLTVSSDTQITVFAPAGTGTVDVLVTAPGGTSVPSAQYRYAPVPTVSQISPSSGPVTGGTAITLTGSGFTGASSVTIDGSSQSYQVVNDSTITLTTPAHPAGNTPVVVTTPGGTTTPVPFLYVNAPTVSAISPDAGPLSGGTTVTLTGTDFTAASAVTFGGVAASSVQYVSATQIRAVSPAKATAGAVNVVVNTIYGTSGPGNTFTYTNAPTVTSVSPQAGPLTGGTTVTISGSGLTGASSVTFDGVAATSYTVNNDSTITATTPPGSAGNAVVRVATVGGSDIGVFRYANVPTVSAVSPLSGPEAGGTLVTITGTGFTGATSVSFGSTVVAGITVSSDTQISVFAPAGNGMVDVLVTTPGGTSAPSAKYRYAPVPTINQMTPDSGPITGGTAATLTGTGFTAATSVTIDGSAASFTVVDSATITLTTPAHAAGTVPVVVTTPGGTTTPAQFRYVNAPTITAISPNDGPLGGGTNVTVTGADFTPDTTVTFAGTSATQVQYVSSTELVATSPAHTPAGTVNVLVNSPYGISSPAPFTYRNTPVITSITPRAGPEAGGTSVTITGTDFAAASSVRFGANQASFTVDSNTQITATTPTGTGTSPVTVVTPGGTSVAEPFRYAPVPAISQLTPTTGPLTGGTLVTVSGNDFTDASSLTIDGSSVPCTVVNASTITFTTPAGTAGTKNVAITTPGGQTPPAQFRYVTQPTIATVTPAAGPIAGGTTVTIAGSNLTDVTTVTFGGTPATTFTIDDANTITATTPPGSAGTATVQVTSAGGNATGTYRYANVPTITQLQPSAGPEAGGTAVTITGTGFTGATNVRFGAVPATFTVVSNTEITATTPPGTGTSAVTVQTPGGTAAATQYRYAPVPTVSSPQPQSGPLGGGTTVTLTGSGFTGTSTVTLNGSPIPFTVVDDSTITFATPAGTAGSKTVAVTTPGGSASTQFQYVNAPAITNLQSDEGPLTEGTLVTITGTGFNAATVVDFGGTPATSFVVNTDTEITARAPAHSAGVVDVRVTGPGGTSGPAQFTYRAVPQITGLSPSSGPITGGTVVTLTGSGFTGAGTVTLNNSPIQFTVVNDSTITFTTPAGSAGTAPVAVSTVGGTATASFTYANGPTVTALTPTAGPLSGGTAVTISGTGFTLGSAVSFGADPAASVQWVNPTEIVATTPISTTPGSVDVVVTTIYGNSGTAGTDNDFTYTTAPVITSLQPNQGPIAGGNTVTITGLDFSGATGVSFGTTPATSFFVSSDTEITAVVPAHAVGTVDVRITSPGGTSAAGQYTYLGVPTVVSLSPDSGPVSGGTSVTITGTGFTPTSTVTFGGTSAGPVQWLSATKLVVDSPAKPAGATDVVVTTLGGSSGPGNSFDYQNTPTISALTPDRGPLQGTTVTITGANFTQFATVKFGSTPAGPVQFVSVNQLIVPAPPSSSAGPVDVEVTTAGGTSAPETFAYVAAPTIGGIQPSSGPIAGGTSIVITGTGFTGAAQVSFGSGLATSFTVDSDTQITAVAPAVTTATAVNLTVGTVGGTSNPVQYTYRAAPQITGLSPDNGPAVGGTVVTINGSGFTGTTTVTLDGGPIPFTVVSDTEITFITPAGPVGPKPVTVRTPGGSAASTFDFRNLPVINSITPNTGPLAGGGAVAIEGSGFTGATALRFGLVAATSWSISNDTTITAIVPQGISPGQTSVTLTGPGGISPAAAYTYVARPTISEIAPASGPVGGGTSVIIRGDDFSNATGVLFDGIPASSYTVQGPQSIVAVTPSNAAGPADVVVTTAGGDSDPGTFTYIAVPLIAVIEPDAGPTSGGTDITINGSGLADAAVTVDGEPVSHQQVSSNQLLLQTPPHPAGPVDITVTTVAGVASSPFTYVAPPSAPVLSLINPASGPLEGGQNVTLTGVGFTDASAVNFGDATASFTVSNDTTITAAVPPGDEGAVRVSVSTPNGVTSEAVDYVYVAPTEAPTITGVTPQVGPVAGGTRITITGTGFDENTTVAFDGTPGTDVRIGEAAEASLVQDSTLPTGIRAAASTTLTVLTPAHAEGPATVEVTNSAGSASAEVRFTFIPLLENATISMQVPVNTAMAVAPQGSLFAGLRVQACTIPNLGTTTVGTNAAFCRYTAPAQVGLDSFTMQVTDALGQQASQGVRITVTDSGEEGTGTDQEGGNNEGEGTETDGDGDNNTGGEGTGTDSAGGNDDGSGTGSNGGNTNETPRPGSTQEPGGEGTGGAGGNDSGEETPTPTATASPSASPTTPSAGAEDQGESDVLKWFLGLPLLLLLLWLLFLLLARRRRKEEEKATPEDPDKRG</sequence>
<keyword evidence="3" id="KW-0472">Membrane</keyword>
<evidence type="ECO:0000313" key="5">
    <source>
        <dbReference type="EMBL" id="MCD5315628.1"/>
    </source>
</evidence>
<feature type="domain" description="IPT/TIG" evidence="4">
    <location>
        <begin position="1877"/>
        <end position="1960"/>
    </location>
</feature>
<feature type="domain" description="IPT/TIG" evidence="4">
    <location>
        <begin position="1530"/>
        <end position="1614"/>
    </location>
</feature>
<keyword evidence="3" id="KW-0812">Transmembrane</keyword>
<feature type="domain" description="IPT/TIG" evidence="4">
    <location>
        <begin position="5555"/>
        <end position="5634"/>
    </location>
</feature>
<feature type="domain" description="IPT/TIG" evidence="4">
    <location>
        <begin position="3896"/>
        <end position="3979"/>
    </location>
</feature>
<feature type="domain" description="IPT/TIG" evidence="4">
    <location>
        <begin position="1013"/>
        <end position="1097"/>
    </location>
</feature>
<feature type="domain" description="IPT/TIG" evidence="4">
    <location>
        <begin position="2646"/>
        <end position="2728"/>
    </location>
</feature>
<feature type="domain" description="IPT/TIG" evidence="4">
    <location>
        <begin position="3399"/>
        <end position="3480"/>
    </location>
</feature>
<feature type="domain" description="IPT/TIG" evidence="4">
    <location>
        <begin position="5388"/>
        <end position="5469"/>
    </location>
</feature>
<feature type="domain" description="IPT/TIG" evidence="4">
    <location>
        <begin position="4146"/>
        <end position="4229"/>
    </location>
</feature>
<keyword evidence="6" id="KW-1185">Reference proteome</keyword>
<feature type="domain" description="IPT/TIG" evidence="4">
    <location>
        <begin position="2132"/>
        <end position="2216"/>
    </location>
</feature>
<feature type="domain" description="IPT/TIG" evidence="4">
    <location>
        <begin position="3314"/>
        <end position="3397"/>
    </location>
</feature>
<feature type="domain" description="IPT/TIG" evidence="4">
    <location>
        <begin position="4643"/>
        <end position="4723"/>
    </location>
</feature>
<feature type="transmembrane region" description="Helical" evidence="3">
    <location>
        <begin position="22"/>
        <end position="41"/>
    </location>
</feature>
<feature type="domain" description="IPT/TIG" evidence="4">
    <location>
        <begin position="2896"/>
        <end position="2977"/>
    </location>
</feature>
<feature type="domain" description="IPT/TIG" evidence="4">
    <location>
        <begin position="3564"/>
        <end position="3647"/>
    </location>
</feature>
<feature type="domain" description="IPT/TIG" evidence="4">
    <location>
        <begin position="4562"/>
        <end position="4641"/>
    </location>
</feature>
<feature type="domain" description="IPT/TIG" evidence="4">
    <location>
        <begin position="3731"/>
        <end position="3812"/>
    </location>
</feature>
<feature type="domain" description="IPT/TIG" evidence="4">
    <location>
        <begin position="5972"/>
        <end position="6074"/>
    </location>
</feature>
<feature type="region of interest" description="Disordered" evidence="2">
    <location>
        <begin position="6149"/>
        <end position="6270"/>
    </location>
</feature>
<keyword evidence="1" id="KW-0732">Signal</keyword>
<feature type="domain" description="IPT/TIG" evidence="4">
    <location>
        <begin position="403"/>
        <end position="487"/>
    </location>
</feature>
<feature type="domain" description="IPT/TIG" evidence="4">
    <location>
        <begin position="1099"/>
        <end position="1184"/>
    </location>
</feature>